<dbReference type="CDD" id="cd07012">
    <property type="entry name" value="PBP2_Bug_TTT"/>
    <property type="match status" value="1"/>
</dbReference>
<dbReference type="PIRSF" id="PIRSF017082">
    <property type="entry name" value="YflP"/>
    <property type="match status" value="1"/>
</dbReference>
<keyword evidence="2" id="KW-0732">Signal</keyword>
<protein>
    <recommendedName>
        <fullName evidence="5">Tricarboxylate transport protein TctC</fullName>
    </recommendedName>
</protein>
<evidence type="ECO:0008006" key="5">
    <source>
        <dbReference type="Google" id="ProtNLM"/>
    </source>
</evidence>
<comment type="caution">
    <text evidence="3">The sequence shown here is derived from an EMBL/GenBank/DDBJ whole genome shotgun (WGS) entry which is preliminary data.</text>
</comment>
<sequence>MKMRSFGVATSWLAASVAAAALIAVPTAKAQEDFPTKPVEMTILFGGTAQTIGQLLADLMSKELGQPVVPVSRTGGGGAIGYSHVHSTRPDGYNIVWNSNSISSGYHQGNLPFNYEAFEPIARVTVEVPALAVRADSGWESLSDMVEAVKSGETKLKMGASGQGSFTDLTAKALFQELGIEDKVVYVPYGDGKAPVELLAGRVDAAIQWPGQFIPHVQSGDLKMLCVTGSERVEVIDDVPTCAEAGAGDLDITMWRGLAAPEGTPQEVVEKLQEAARKAAESDQLKDASGKLGFEISFMDAQEFGELIAKDDEVIAELLKSGN</sequence>
<organism evidence="3 4">
    <name type="scientific">Lutibaculum baratangense AMV1</name>
    <dbReference type="NCBI Taxonomy" id="631454"/>
    <lineage>
        <taxon>Bacteria</taxon>
        <taxon>Pseudomonadati</taxon>
        <taxon>Pseudomonadota</taxon>
        <taxon>Alphaproteobacteria</taxon>
        <taxon>Hyphomicrobiales</taxon>
        <taxon>Tepidamorphaceae</taxon>
        <taxon>Lutibaculum</taxon>
    </lineage>
</organism>
<evidence type="ECO:0000256" key="1">
    <source>
        <dbReference type="ARBA" id="ARBA00006987"/>
    </source>
</evidence>
<dbReference type="Pfam" id="PF03401">
    <property type="entry name" value="TctC"/>
    <property type="match status" value="1"/>
</dbReference>
<dbReference type="InterPro" id="IPR005064">
    <property type="entry name" value="BUG"/>
</dbReference>
<keyword evidence="4" id="KW-1185">Reference proteome</keyword>
<evidence type="ECO:0000256" key="2">
    <source>
        <dbReference type="SAM" id="SignalP"/>
    </source>
</evidence>
<dbReference type="STRING" id="631454.N177_0162"/>
<dbReference type="EMBL" id="AWXZ01000007">
    <property type="protein sequence ID" value="ESR27183.1"/>
    <property type="molecule type" value="Genomic_DNA"/>
</dbReference>
<dbReference type="Gene3D" id="3.40.190.10">
    <property type="entry name" value="Periplasmic binding protein-like II"/>
    <property type="match status" value="1"/>
</dbReference>
<name>V4TN83_9HYPH</name>
<accession>V4TN83</accession>
<reference evidence="3 4" key="1">
    <citation type="journal article" date="2014" name="Genome Announc.">
        <title>Draft Genome Sequence of Lutibaculum baratangense Strain AMV1T, Isolated from a Mud Volcano in Andamans, India.</title>
        <authorList>
            <person name="Singh A."/>
            <person name="Sreenivas A."/>
            <person name="Sathyanarayana Reddy G."/>
            <person name="Pinnaka A.K."/>
            <person name="Shivaji S."/>
        </authorList>
    </citation>
    <scope>NUCLEOTIDE SEQUENCE [LARGE SCALE GENOMIC DNA]</scope>
    <source>
        <strain evidence="3 4">AMV1</strain>
    </source>
</reference>
<dbReference type="eggNOG" id="COG3181">
    <property type="taxonomic scope" value="Bacteria"/>
</dbReference>
<dbReference type="Proteomes" id="UP000017819">
    <property type="component" value="Unassembled WGS sequence"/>
</dbReference>
<comment type="similarity">
    <text evidence="1">Belongs to the UPF0065 (bug) family.</text>
</comment>
<dbReference type="SUPFAM" id="SSF53850">
    <property type="entry name" value="Periplasmic binding protein-like II"/>
    <property type="match status" value="1"/>
</dbReference>
<dbReference type="AlphaFoldDB" id="V4TN83"/>
<proteinExistence type="inferred from homology"/>
<dbReference type="PANTHER" id="PTHR42928:SF5">
    <property type="entry name" value="BLR1237 PROTEIN"/>
    <property type="match status" value="1"/>
</dbReference>
<evidence type="ECO:0000313" key="3">
    <source>
        <dbReference type="EMBL" id="ESR27183.1"/>
    </source>
</evidence>
<gene>
    <name evidence="3" type="ORF">N177_0162</name>
</gene>
<feature type="signal peptide" evidence="2">
    <location>
        <begin position="1"/>
        <end position="30"/>
    </location>
</feature>
<evidence type="ECO:0000313" key="4">
    <source>
        <dbReference type="Proteomes" id="UP000017819"/>
    </source>
</evidence>
<dbReference type="Gene3D" id="3.40.190.150">
    <property type="entry name" value="Bordetella uptake gene, domain 1"/>
    <property type="match status" value="1"/>
</dbReference>
<feature type="chain" id="PRO_5004729918" description="Tricarboxylate transport protein TctC" evidence="2">
    <location>
        <begin position="31"/>
        <end position="323"/>
    </location>
</feature>
<dbReference type="InterPro" id="IPR042100">
    <property type="entry name" value="Bug_dom1"/>
</dbReference>
<dbReference type="PANTHER" id="PTHR42928">
    <property type="entry name" value="TRICARBOXYLATE-BINDING PROTEIN"/>
    <property type="match status" value="1"/>
</dbReference>